<dbReference type="RefSeq" id="WP_391937032.1">
    <property type="nucleotide sequence ID" value="NZ_JBIBSM010000019.1"/>
</dbReference>
<comment type="caution">
    <text evidence="2">The sequence shown here is derived from an EMBL/GenBank/DDBJ whole genome shotgun (WGS) entry which is preliminary data.</text>
</comment>
<feature type="chain" id="PRO_5047031396" description="Secreted protein" evidence="1">
    <location>
        <begin position="32"/>
        <end position="176"/>
    </location>
</feature>
<evidence type="ECO:0008006" key="4">
    <source>
        <dbReference type="Google" id="ProtNLM"/>
    </source>
</evidence>
<keyword evidence="1" id="KW-0732">Signal</keyword>
<feature type="signal peptide" evidence="1">
    <location>
        <begin position="1"/>
        <end position="31"/>
    </location>
</feature>
<accession>A0ABW6YJU0</accession>
<reference evidence="2 3" key="1">
    <citation type="submission" date="2024-10" db="EMBL/GenBank/DDBJ databases">
        <title>The Natural Products Discovery Center: Release of the First 8490 Sequenced Strains for Exploring Actinobacteria Biosynthetic Diversity.</title>
        <authorList>
            <person name="Kalkreuter E."/>
            <person name="Kautsar S.A."/>
            <person name="Yang D."/>
            <person name="Bader C.D."/>
            <person name="Teijaro C.N."/>
            <person name="Fluegel L."/>
            <person name="Davis C.M."/>
            <person name="Simpson J.R."/>
            <person name="Lauterbach L."/>
            <person name="Steele A.D."/>
            <person name="Gui C."/>
            <person name="Meng S."/>
            <person name="Li G."/>
            <person name="Viehrig K."/>
            <person name="Ye F."/>
            <person name="Su P."/>
            <person name="Kiefer A.F."/>
            <person name="Nichols A."/>
            <person name="Cepeda A.J."/>
            <person name="Yan W."/>
            <person name="Fan B."/>
            <person name="Jiang Y."/>
            <person name="Adhikari A."/>
            <person name="Zheng C.-J."/>
            <person name="Schuster L."/>
            <person name="Cowan T.M."/>
            <person name="Smanski M.J."/>
            <person name="Chevrette M.G."/>
            <person name="De Carvalho L.P.S."/>
            <person name="Shen B."/>
        </authorList>
    </citation>
    <scope>NUCLEOTIDE SEQUENCE [LARGE SCALE GENOMIC DNA]</scope>
    <source>
        <strain evidence="2 3">NPDC015755</strain>
    </source>
</reference>
<evidence type="ECO:0000256" key="1">
    <source>
        <dbReference type="SAM" id="SignalP"/>
    </source>
</evidence>
<evidence type="ECO:0000313" key="3">
    <source>
        <dbReference type="Proteomes" id="UP001603013"/>
    </source>
</evidence>
<dbReference type="Proteomes" id="UP001603013">
    <property type="component" value="Unassembled WGS sequence"/>
</dbReference>
<dbReference type="Gene3D" id="1.10.510.10">
    <property type="entry name" value="Transferase(Phosphotransferase) domain 1"/>
    <property type="match status" value="1"/>
</dbReference>
<dbReference type="InterPro" id="IPR011009">
    <property type="entry name" value="Kinase-like_dom_sf"/>
</dbReference>
<organism evidence="2 3">
    <name type="scientific">Streptomyces lateritius</name>
    <dbReference type="NCBI Taxonomy" id="67313"/>
    <lineage>
        <taxon>Bacteria</taxon>
        <taxon>Bacillati</taxon>
        <taxon>Actinomycetota</taxon>
        <taxon>Actinomycetes</taxon>
        <taxon>Kitasatosporales</taxon>
        <taxon>Streptomycetaceae</taxon>
        <taxon>Streptomyces</taxon>
    </lineage>
</organism>
<protein>
    <recommendedName>
        <fullName evidence="4">Secreted protein</fullName>
    </recommendedName>
</protein>
<sequence length="176" mass="18760">MKAFRTLVRTVATATAAGAMAWLAIAGGASAGTAGGTARDTAAMQAVAEEGPGFAVEDFGYPNADKILAERNIILKRGDGHIVLADCGSATDLLEVWSRKKEDRICFKVTGTRGYLALEIPSVFSIKGNNYSAQVDMTVGTEEKTFDISKNTWTPVGESADSQGRDFMLMEIRTTK</sequence>
<dbReference type="SUPFAM" id="SSF56112">
    <property type="entry name" value="Protein kinase-like (PK-like)"/>
    <property type="match status" value="1"/>
</dbReference>
<evidence type="ECO:0000313" key="2">
    <source>
        <dbReference type="EMBL" id="MFF8280131.1"/>
    </source>
</evidence>
<name>A0ABW6YJU0_9ACTN</name>
<dbReference type="EMBL" id="JBIBSM010000019">
    <property type="protein sequence ID" value="MFF8280131.1"/>
    <property type="molecule type" value="Genomic_DNA"/>
</dbReference>
<keyword evidence="3" id="KW-1185">Reference proteome</keyword>
<gene>
    <name evidence="2" type="ORF">ACF05T_29270</name>
</gene>
<proteinExistence type="predicted"/>